<dbReference type="AlphaFoldDB" id="A0A0D3K373"/>
<evidence type="ECO:0000256" key="5">
    <source>
        <dbReference type="SAM" id="Phobius"/>
    </source>
</evidence>
<feature type="transmembrane region" description="Helical" evidence="5">
    <location>
        <begin position="6"/>
        <end position="27"/>
    </location>
</feature>
<evidence type="ECO:0000256" key="1">
    <source>
        <dbReference type="ARBA" id="ARBA00004141"/>
    </source>
</evidence>
<dbReference type="RefSeq" id="XP_005782637.1">
    <property type="nucleotide sequence ID" value="XM_005782580.1"/>
</dbReference>
<evidence type="ECO:0000256" key="2">
    <source>
        <dbReference type="ARBA" id="ARBA00022692"/>
    </source>
</evidence>
<dbReference type="EnsemblProtists" id="EOD30208">
    <property type="protein sequence ID" value="EOD30208"/>
    <property type="gene ID" value="EMIHUDRAFT_113428"/>
</dbReference>
<dbReference type="GeneID" id="17275481"/>
<keyword evidence="3 5" id="KW-1133">Transmembrane helix</keyword>
<evidence type="ECO:0008006" key="8">
    <source>
        <dbReference type="Google" id="ProtNLM"/>
    </source>
</evidence>
<feature type="transmembrane region" description="Helical" evidence="5">
    <location>
        <begin position="99"/>
        <end position="117"/>
    </location>
</feature>
<keyword evidence="2 5" id="KW-0812">Transmembrane</keyword>
<evidence type="ECO:0000313" key="6">
    <source>
        <dbReference type="EnsemblProtists" id="EOD30208"/>
    </source>
</evidence>
<protein>
    <recommendedName>
        <fullName evidence="8">EamA domain-containing protein</fullName>
    </recommendedName>
</protein>
<feature type="transmembrane region" description="Helical" evidence="5">
    <location>
        <begin position="240"/>
        <end position="261"/>
    </location>
</feature>
<keyword evidence="7" id="KW-1185">Reference proteome</keyword>
<organism evidence="6 7">
    <name type="scientific">Emiliania huxleyi (strain CCMP1516)</name>
    <dbReference type="NCBI Taxonomy" id="280463"/>
    <lineage>
        <taxon>Eukaryota</taxon>
        <taxon>Haptista</taxon>
        <taxon>Haptophyta</taxon>
        <taxon>Prymnesiophyceae</taxon>
        <taxon>Isochrysidales</taxon>
        <taxon>Noelaerhabdaceae</taxon>
        <taxon>Emiliania</taxon>
    </lineage>
</organism>
<dbReference type="PaxDb" id="2903-EOD30208"/>
<comment type="subcellular location">
    <subcellularLocation>
        <location evidence="1">Membrane</location>
        <topology evidence="1">Multi-pass membrane protein</topology>
    </subcellularLocation>
</comment>
<dbReference type="PANTHER" id="PTHR22911:SF6">
    <property type="entry name" value="SOLUTE CARRIER FAMILY 35 MEMBER G1"/>
    <property type="match status" value="1"/>
</dbReference>
<name>A0A0D3K373_EMIH1</name>
<feature type="transmembrane region" description="Helical" evidence="5">
    <location>
        <begin position="138"/>
        <end position="157"/>
    </location>
</feature>
<dbReference type="GO" id="GO:0016020">
    <property type="term" value="C:membrane"/>
    <property type="evidence" value="ECO:0007669"/>
    <property type="project" value="UniProtKB-SubCell"/>
</dbReference>
<dbReference type="Proteomes" id="UP000013827">
    <property type="component" value="Unassembled WGS sequence"/>
</dbReference>
<reference evidence="6" key="2">
    <citation type="submission" date="2024-10" db="UniProtKB">
        <authorList>
            <consortium name="EnsemblProtists"/>
        </authorList>
    </citation>
    <scope>IDENTIFICATION</scope>
</reference>
<sequence length="295" mass="32072">MFAVVFFFTVVVTLSLSLLVVVVTLEVKQLAQEAALLVSTNAAVARAFYCSALFLLVLYVGLPKRVLQQPPGEDHESQERMLACIDIEDRSVLESAQDFGTVMVIFACAIAIVHCRIKQAYAPQARADCALLTGSRHVEGVALITSAALLFGILAAVVKSVALPTLLKMQIRSLLEWLICLAAAAFCRETRRRGGDTGAAMRVYDNSGAEARPSTFAKCGGGEGGEREAWAKLLFGPRELSGWLVLRAFLYWVFLCCWWLALEAMPLGDATTVVYIAPVFTALFARLFLAERTGA</sequence>
<keyword evidence="4 5" id="KW-0472">Membrane</keyword>
<reference evidence="7" key="1">
    <citation type="journal article" date="2013" name="Nature">
        <title>Pan genome of the phytoplankton Emiliania underpins its global distribution.</title>
        <authorList>
            <person name="Read B.A."/>
            <person name="Kegel J."/>
            <person name="Klute M.J."/>
            <person name="Kuo A."/>
            <person name="Lefebvre S.C."/>
            <person name="Maumus F."/>
            <person name="Mayer C."/>
            <person name="Miller J."/>
            <person name="Monier A."/>
            <person name="Salamov A."/>
            <person name="Young J."/>
            <person name="Aguilar M."/>
            <person name="Claverie J.M."/>
            <person name="Frickenhaus S."/>
            <person name="Gonzalez K."/>
            <person name="Herman E.K."/>
            <person name="Lin Y.C."/>
            <person name="Napier J."/>
            <person name="Ogata H."/>
            <person name="Sarno A.F."/>
            <person name="Shmutz J."/>
            <person name="Schroeder D."/>
            <person name="de Vargas C."/>
            <person name="Verret F."/>
            <person name="von Dassow P."/>
            <person name="Valentin K."/>
            <person name="Van de Peer Y."/>
            <person name="Wheeler G."/>
            <person name="Dacks J.B."/>
            <person name="Delwiche C.F."/>
            <person name="Dyhrman S.T."/>
            <person name="Glockner G."/>
            <person name="John U."/>
            <person name="Richards T."/>
            <person name="Worden A.Z."/>
            <person name="Zhang X."/>
            <person name="Grigoriev I.V."/>
            <person name="Allen A.E."/>
            <person name="Bidle K."/>
            <person name="Borodovsky M."/>
            <person name="Bowler C."/>
            <person name="Brownlee C."/>
            <person name="Cock J.M."/>
            <person name="Elias M."/>
            <person name="Gladyshev V.N."/>
            <person name="Groth M."/>
            <person name="Guda C."/>
            <person name="Hadaegh A."/>
            <person name="Iglesias-Rodriguez M.D."/>
            <person name="Jenkins J."/>
            <person name="Jones B.M."/>
            <person name="Lawson T."/>
            <person name="Leese F."/>
            <person name="Lindquist E."/>
            <person name="Lobanov A."/>
            <person name="Lomsadze A."/>
            <person name="Malik S.B."/>
            <person name="Marsh M.E."/>
            <person name="Mackinder L."/>
            <person name="Mock T."/>
            <person name="Mueller-Roeber B."/>
            <person name="Pagarete A."/>
            <person name="Parker M."/>
            <person name="Probert I."/>
            <person name="Quesneville H."/>
            <person name="Raines C."/>
            <person name="Rensing S.A."/>
            <person name="Riano-Pachon D.M."/>
            <person name="Richier S."/>
            <person name="Rokitta S."/>
            <person name="Shiraiwa Y."/>
            <person name="Soanes D.M."/>
            <person name="van der Giezen M."/>
            <person name="Wahlund T.M."/>
            <person name="Williams B."/>
            <person name="Wilson W."/>
            <person name="Wolfe G."/>
            <person name="Wurch L.L."/>
        </authorList>
    </citation>
    <scope>NUCLEOTIDE SEQUENCE</scope>
</reference>
<dbReference type="KEGG" id="ehx:EMIHUDRAFT_113428"/>
<evidence type="ECO:0000313" key="7">
    <source>
        <dbReference type="Proteomes" id="UP000013827"/>
    </source>
</evidence>
<evidence type="ECO:0000256" key="4">
    <source>
        <dbReference type="ARBA" id="ARBA00023136"/>
    </source>
</evidence>
<evidence type="ECO:0000256" key="3">
    <source>
        <dbReference type="ARBA" id="ARBA00022989"/>
    </source>
</evidence>
<dbReference type="SUPFAM" id="SSF103481">
    <property type="entry name" value="Multidrug resistance efflux transporter EmrE"/>
    <property type="match status" value="1"/>
</dbReference>
<feature type="transmembrane region" description="Helical" evidence="5">
    <location>
        <begin position="273"/>
        <end position="289"/>
    </location>
</feature>
<feature type="transmembrane region" description="Helical" evidence="5">
    <location>
        <begin position="34"/>
        <end position="62"/>
    </location>
</feature>
<dbReference type="PANTHER" id="PTHR22911">
    <property type="entry name" value="ACYL-MALONYL CONDENSING ENZYME-RELATED"/>
    <property type="match status" value="1"/>
</dbReference>
<accession>A0A0D3K373</accession>
<dbReference type="InterPro" id="IPR037185">
    <property type="entry name" value="EmrE-like"/>
</dbReference>
<proteinExistence type="predicted"/>
<dbReference type="HOGENOM" id="CLU_944726_0_0_1"/>